<accession>A0A6V8K3D2</accession>
<gene>
    <name evidence="5" type="ORF">Phou_004870</name>
</gene>
<dbReference type="EMBL" id="BLPF01000001">
    <property type="protein sequence ID" value="GFJ76307.1"/>
    <property type="molecule type" value="Genomic_DNA"/>
</dbReference>
<name>A0A6V8K3D2_9ACTN</name>
<dbReference type="CDD" id="cd07385">
    <property type="entry name" value="MPP_YkuE_C"/>
    <property type="match status" value="1"/>
</dbReference>
<feature type="domain" description="Calcineurin-like phosphoesterase" evidence="4">
    <location>
        <begin position="168"/>
        <end position="337"/>
    </location>
</feature>
<dbReference type="GO" id="GO:0009245">
    <property type="term" value="P:lipid A biosynthetic process"/>
    <property type="evidence" value="ECO:0007669"/>
    <property type="project" value="TreeGrafter"/>
</dbReference>
<dbReference type="Pfam" id="PF00149">
    <property type="entry name" value="Metallophos"/>
    <property type="match status" value="1"/>
</dbReference>
<dbReference type="AlphaFoldDB" id="A0A6V8K3D2"/>
<keyword evidence="3" id="KW-1133">Transmembrane helix</keyword>
<keyword evidence="6" id="KW-1185">Reference proteome</keyword>
<evidence type="ECO:0000313" key="5">
    <source>
        <dbReference type="EMBL" id="GFJ76307.1"/>
    </source>
</evidence>
<comment type="caution">
    <text evidence="5">The sequence shown here is derived from an EMBL/GenBank/DDBJ whole genome shotgun (WGS) entry which is preliminary data.</text>
</comment>
<feature type="transmembrane region" description="Helical" evidence="3">
    <location>
        <begin position="20"/>
        <end position="41"/>
    </location>
</feature>
<dbReference type="InterPro" id="IPR004843">
    <property type="entry name" value="Calcineurin-like_PHP"/>
</dbReference>
<feature type="transmembrane region" description="Helical" evidence="3">
    <location>
        <begin position="53"/>
        <end position="74"/>
    </location>
</feature>
<dbReference type="InterPro" id="IPR051158">
    <property type="entry name" value="Metallophosphoesterase_sf"/>
</dbReference>
<dbReference type="SUPFAM" id="SSF56300">
    <property type="entry name" value="Metallo-dependent phosphatases"/>
    <property type="match status" value="1"/>
</dbReference>
<reference evidence="5 6" key="2">
    <citation type="submission" date="2020-03" db="EMBL/GenBank/DDBJ databases">
        <authorList>
            <person name="Ichikawa N."/>
            <person name="Kimura A."/>
            <person name="Kitahashi Y."/>
            <person name="Uohara A."/>
        </authorList>
    </citation>
    <scope>NUCLEOTIDE SEQUENCE [LARGE SCALE GENOMIC DNA]</scope>
    <source>
        <strain evidence="5 6">NBRC 108639</strain>
    </source>
</reference>
<dbReference type="Proteomes" id="UP000482800">
    <property type="component" value="Unassembled WGS sequence"/>
</dbReference>
<organism evidence="5 6">
    <name type="scientific">Phytohabitans houttuyneae</name>
    <dbReference type="NCBI Taxonomy" id="1076126"/>
    <lineage>
        <taxon>Bacteria</taxon>
        <taxon>Bacillati</taxon>
        <taxon>Actinomycetota</taxon>
        <taxon>Actinomycetes</taxon>
        <taxon>Micromonosporales</taxon>
        <taxon>Micromonosporaceae</taxon>
    </lineage>
</organism>
<keyword evidence="2" id="KW-0378">Hydrolase</keyword>
<dbReference type="Gene3D" id="3.60.21.10">
    <property type="match status" value="1"/>
</dbReference>
<dbReference type="GO" id="GO:0008758">
    <property type="term" value="F:UDP-2,3-diacylglucosamine hydrolase activity"/>
    <property type="evidence" value="ECO:0007669"/>
    <property type="project" value="TreeGrafter"/>
</dbReference>
<feature type="transmembrane region" description="Helical" evidence="3">
    <location>
        <begin position="124"/>
        <end position="143"/>
    </location>
</feature>
<proteinExistence type="predicted"/>
<evidence type="ECO:0000313" key="6">
    <source>
        <dbReference type="Proteomes" id="UP000482800"/>
    </source>
</evidence>
<evidence type="ECO:0000259" key="4">
    <source>
        <dbReference type="Pfam" id="PF00149"/>
    </source>
</evidence>
<protein>
    <submittedName>
        <fullName evidence="5">Metallophosphoesterase</fullName>
    </submittedName>
</protein>
<keyword evidence="3" id="KW-0812">Transmembrane</keyword>
<dbReference type="GO" id="GO:0046872">
    <property type="term" value="F:metal ion binding"/>
    <property type="evidence" value="ECO:0007669"/>
    <property type="project" value="UniProtKB-KW"/>
</dbReference>
<evidence type="ECO:0000256" key="3">
    <source>
        <dbReference type="SAM" id="Phobius"/>
    </source>
</evidence>
<dbReference type="GO" id="GO:0016020">
    <property type="term" value="C:membrane"/>
    <property type="evidence" value="ECO:0007669"/>
    <property type="project" value="GOC"/>
</dbReference>
<evidence type="ECO:0000256" key="2">
    <source>
        <dbReference type="ARBA" id="ARBA00022801"/>
    </source>
</evidence>
<reference evidence="5 6" key="1">
    <citation type="submission" date="2020-03" db="EMBL/GenBank/DDBJ databases">
        <title>Whole genome shotgun sequence of Phytohabitans houttuyneae NBRC 108639.</title>
        <authorList>
            <person name="Komaki H."/>
            <person name="Tamura T."/>
        </authorList>
    </citation>
    <scope>NUCLEOTIDE SEQUENCE [LARGE SCALE GENOMIC DNA]</scope>
    <source>
        <strain evidence="5 6">NBRC 108639</strain>
    </source>
</reference>
<keyword evidence="1" id="KW-0479">Metal-binding</keyword>
<dbReference type="PANTHER" id="PTHR31302:SF31">
    <property type="entry name" value="PHOSPHODIESTERASE YAEI"/>
    <property type="match status" value="1"/>
</dbReference>
<keyword evidence="3" id="KW-0472">Membrane</keyword>
<evidence type="ECO:0000256" key="1">
    <source>
        <dbReference type="ARBA" id="ARBA00022723"/>
    </source>
</evidence>
<dbReference type="InterPro" id="IPR029052">
    <property type="entry name" value="Metallo-depent_PP-like"/>
</dbReference>
<sequence length="395" mass="42180">MRVAVSEAVEAAPTRRWGRVLRFGAVLTAILLLLFGVPWWTLVASGAGWPGGLTAAGTALFAVALLTFPALMVLGHGPRRIDAAAVAGDTMLGVIWVLFVWAIAGNLLRLVLAAAGVADPTRSRVVAAAVLAVSAVLVVWGWVEAMRVPRVKRVDVVLPRLGAGLDGLRVVLLTDTHYGPLDRARWSRQVTEVVNGLDADIACHTGDIADGTVAQRREQAAPLGDVRARLARAYVTGNHEYFGEAEGWLGHMRDLGWEALHNRHLVVERGGDRLVVAGVDDRTAAGSGLPGHRADHAAALEGADPDLPVLLLAHQPKQVSAAVTHGIDLQISGHTHGGQIWPFHYLVRLDQPTVSGLSRHGDRTQLYTSNGTGFWGPPLRIFARSEITLLTLRAA</sequence>
<dbReference type="PANTHER" id="PTHR31302">
    <property type="entry name" value="TRANSMEMBRANE PROTEIN WITH METALLOPHOSPHOESTERASE DOMAIN-RELATED"/>
    <property type="match status" value="1"/>
</dbReference>